<dbReference type="AlphaFoldDB" id="A0A162ZJ83"/>
<proteinExistence type="predicted"/>
<protein>
    <submittedName>
        <fullName evidence="2">Uncharacterized protein</fullName>
    </submittedName>
</protein>
<evidence type="ECO:0000313" key="3">
    <source>
        <dbReference type="Proteomes" id="UP000076837"/>
    </source>
</evidence>
<dbReference type="EMBL" id="JYNV01000274">
    <property type="protein sequence ID" value="KZM20632.1"/>
    <property type="molecule type" value="Genomic_DNA"/>
</dbReference>
<name>A0A162ZJ83_DIDRA</name>
<organism evidence="2 3">
    <name type="scientific">Didymella rabiei</name>
    <name type="common">Chickpea ascochyta blight fungus</name>
    <name type="synonym">Mycosphaerella rabiei</name>
    <dbReference type="NCBI Taxonomy" id="5454"/>
    <lineage>
        <taxon>Eukaryota</taxon>
        <taxon>Fungi</taxon>
        <taxon>Dikarya</taxon>
        <taxon>Ascomycota</taxon>
        <taxon>Pezizomycotina</taxon>
        <taxon>Dothideomycetes</taxon>
        <taxon>Pleosporomycetidae</taxon>
        <taxon>Pleosporales</taxon>
        <taxon>Pleosporineae</taxon>
        <taxon>Didymellaceae</taxon>
        <taxon>Ascochyta</taxon>
    </lineage>
</organism>
<feature type="region of interest" description="Disordered" evidence="1">
    <location>
        <begin position="233"/>
        <end position="281"/>
    </location>
</feature>
<evidence type="ECO:0000313" key="2">
    <source>
        <dbReference type="EMBL" id="KZM20632.1"/>
    </source>
</evidence>
<feature type="compositionally biased region" description="Low complexity" evidence="1">
    <location>
        <begin position="254"/>
        <end position="265"/>
    </location>
</feature>
<feature type="compositionally biased region" description="Basic and acidic residues" evidence="1">
    <location>
        <begin position="233"/>
        <end position="247"/>
    </location>
</feature>
<feature type="region of interest" description="Disordered" evidence="1">
    <location>
        <begin position="1"/>
        <end position="29"/>
    </location>
</feature>
<keyword evidence="3" id="KW-1185">Reference proteome</keyword>
<comment type="caution">
    <text evidence="2">The sequence shown here is derived from an EMBL/GenBank/DDBJ whole genome shotgun (WGS) entry which is preliminary data.</text>
</comment>
<accession>A0A162ZJ83</accession>
<dbReference type="OrthoDB" id="10641256at2759"/>
<sequence length="281" mass="32267">MSFNQLHSGEGAAGRPNHDHANNQQWAGAESVYAANAALARGKTDTEADQRLRYDRVEMQNAHLTSPHLRGGFAGVENDRLLPNYRRPTVEDDVGILNNRQVPRRAPAEHNYVLPEMQRGRQEPNDGPGRPYRGVAVHSDKAAGAPLNGLDKRRRVQRKQDEREFRGRMRRPDPHVRYSGLSAELQEDLRVTEELDRARAADLPRCRYDEQGRLRPLEGQRRLQRMAEDKWVRRMEGQEEQRRLQRMEEEEESYSLSSSSDSSSSDCDEEDRRYGPGVGCR</sequence>
<dbReference type="Proteomes" id="UP000076837">
    <property type="component" value="Unassembled WGS sequence"/>
</dbReference>
<evidence type="ECO:0000256" key="1">
    <source>
        <dbReference type="SAM" id="MobiDB-lite"/>
    </source>
</evidence>
<reference evidence="2 3" key="1">
    <citation type="journal article" date="2016" name="Sci. Rep.">
        <title>Draft genome sequencing and secretome analysis of fungal phytopathogen Ascochyta rabiei provides insight into the necrotrophic effector repertoire.</title>
        <authorList>
            <person name="Verma S."/>
            <person name="Gazara R.K."/>
            <person name="Nizam S."/>
            <person name="Parween S."/>
            <person name="Chattopadhyay D."/>
            <person name="Verma P.K."/>
        </authorList>
    </citation>
    <scope>NUCLEOTIDE SEQUENCE [LARGE SCALE GENOMIC DNA]</scope>
    <source>
        <strain evidence="2 3">ArDII</strain>
    </source>
</reference>
<gene>
    <name evidence="2" type="ORF">ST47_g8227</name>
</gene>